<comment type="caution">
    <text evidence="5">The sequence shown here is derived from an EMBL/GenBank/DDBJ whole genome shotgun (WGS) entry which is preliminary data.</text>
</comment>
<dbReference type="AlphaFoldDB" id="A0A8J1UY88"/>
<name>A0A8J1UY88_OWEFU</name>
<dbReference type="InterPro" id="IPR017452">
    <property type="entry name" value="GPCR_Rhodpsn_7TM"/>
</dbReference>
<dbReference type="GO" id="GO:0016020">
    <property type="term" value="C:membrane"/>
    <property type="evidence" value="ECO:0007669"/>
    <property type="project" value="UniProtKB-SubCell"/>
</dbReference>
<dbReference type="SUPFAM" id="SSF81321">
    <property type="entry name" value="Family A G protein-coupled receptor-like"/>
    <property type="match status" value="1"/>
</dbReference>
<evidence type="ECO:0000256" key="2">
    <source>
        <dbReference type="ARBA" id="ARBA00022692"/>
    </source>
</evidence>
<dbReference type="Proteomes" id="UP000749559">
    <property type="component" value="Unassembled WGS sequence"/>
</dbReference>
<keyword evidence="2" id="KW-0812">Transmembrane</keyword>
<keyword evidence="4" id="KW-0472">Membrane</keyword>
<dbReference type="InterPro" id="IPR000276">
    <property type="entry name" value="GPCR_Rhodpsn"/>
</dbReference>
<keyword evidence="3" id="KW-1133">Transmembrane helix</keyword>
<dbReference type="Gene3D" id="1.20.1070.10">
    <property type="entry name" value="Rhodopsin 7-helix transmembrane proteins"/>
    <property type="match status" value="1"/>
</dbReference>
<dbReference type="PANTHER" id="PTHR45698">
    <property type="entry name" value="TRACE AMINE-ASSOCIATED RECEPTOR 19N-RELATED"/>
    <property type="match status" value="1"/>
</dbReference>
<dbReference type="CDD" id="cd00637">
    <property type="entry name" value="7tm_classA_rhodopsin-like"/>
    <property type="match status" value="1"/>
</dbReference>
<evidence type="ECO:0000313" key="6">
    <source>
        <dbReference type="Proteomes" id="UP000749559"/>
    </source>
</evidence>
<evidence type="ECO:0000313" key="5">
    <source>
        <dbReference type="EMBL" id="CAH1800550.1"/>
    </source>
</evidence>
<accession>A0A8J1UY88</accession>
<comment type="subcellular location">
    <subcellularLocation>
        <location evidence="1">Membrane</location>
    </subcellularLocation>
</comment>
<reference evidence="5" key="1">
    <citation type="submission" date="2022-03" db="EMBL/GenBank/DDBJ databases">
        <authorList>
            <person name="Martin C."/>
        </authorList>
    </citation>
    <scope>NUCLEOTIDE SEQUENCE</scope>
</reference>
<dbReference type="GO" id="GO:0004930">
    <property type="term" value="F:G protein-coupled receptor activity"/>
    <property type="evidence" value="ECO:0007669"/>
    <property type="project" value="InterPro"/>
</dbReference>
<gene>
    <name evidence="5" type="ORF">OFUS_LOCUS24418</name>
</gene>
<protein>
    <submittedName>
        <fullName evidence="5">Uncharacterized protein</fullName>
    </submittedName>
</protein>
<sequence>GTIVDDNVDNETATHGANLNMKIIYIVIGSLGLIGNVIVLIVMLSSKKLRSKTTNKFIINQSFIDTSTSLILITSTLFDDINTVPKGLPAHIFCVLWMSKFFLWSMLVTSTYNLVAMTIEKYFAILYSFKHMEFFTKGRMKIVLGMIWLIGPFWNLYLAITTTVTYEQCSVYSEWNPPESQTIFGICVVVFQWFVPIVIMVICYGRIAWFVHTN</sequence>
<evidence type="ECO:0000256" key="4">
    <source>
        <dbReference type="ARBA" id="ARBA00023136"/>
    </source>
</evidence>
<dbReference type="Pfam" id="PF00001">
    <property type="entry name" value="7tm_1"/>
    <property type="match status" value="1"/>
</dbReference>
<organism evidence="5 6">
    <name type="scientific">Owenia fusiformis</name>
    <name type="common">Polychaete worm</name>
    <dbReference type="NCBI Taxonomy" id="6347"/>
    <lineage>
        <taxon>Eukaryota</taxon>
        <taxon>Metazoa</taxon>
        <taxon>Spiralia</taxon>
        <taxon>Lophotrochozoa</taxon>
        <taxon>Annelida</taxon>
        <taxon>Polychaeta</taxon>
        <taxon>Sedentaria</taxon>
        <taxon>Canalipalpata</taxon>
        <taxon>Sabellida</taxon>
        <taxon>Oweniida</taxon>
        <taxon>Oweniidae</taxon>
        <taxon>Owenia</taxon>
    </lineage>
</organism>
<dbReference type="PROSITE" id="PS50262">
    <property type="entry name" value="G_PROTEIN_RECEP_F1_2"/>
    <property type="match status" value="1"/>
</dbReference>
<dbReference type="PANTHER" id="PTHR45698:SF1">
    <property type="entry name" value="TRACE AMINE-ASSOCIATED RECEPTOR 13C-LIKE"/>
    <property type="match status" value="1"/>
</dbReference>
<feature type="non-terminal residue" evidence="5">
    <location>
        <position position="1"/>
    </location>
</feature>
<dbReference type="OrthoDB" id="10042731at2759"/>
<keyword evidence="6" id="KW-1185">Reference proteome</keyword>
<evidence type="ECO:0000256" key="1">
    <source>
        <dbReference type="ARBA" id="ARBA00004370"/>
    </source>
</evidence>
<dbReference type="PRINTS" id="PR00237">
    <property type="entry name" value="GPCRRHODOPSN"/>
</dbReference>
<dbReference type="EMBL" id="CAIIXF020000012">
    <property type="protein sequence ID" value="CAH1800550.1"/>
    <property type="molecule type" value="Genomic_DNA"/>
</dbReference>
<feature type="non-terminal residue" evidence="5">
    <location>
        <position position="214"/>
    </location>
</feature>
<proteinExistence type="predicted"/>
<evidence type="ECO:0000256" key="3">
    <source>
        <dbReference type="ARBA" id="ARBA00022989"/>
    </source>
</evidence>